<dbReference type="CDD" id="cd16935">
    <property type="entry name" value="HATPase_AgrC-ComD-like"/>
    <property type="match status" value="1"/>
</dbReference>
<feature type="transmembrane region" description="Helical" evidence="1">
    <location>
        <begin position="202"/>
        <end position="222"/>
    </location>
</feature>
<evidence type="ECO:0000256" key="1">
    <source>
        <dbReference type="SAM" id="Phobius"/>
    </source>
</evidence>
<evidence type="ECO:0000313" key="4">
    <source>
        <dbReference type="Proteomes" id="UP000274920"/>
    </source>
</evidence>
<accession>A0A426DM80</accession>
<reference evidence="3" key="1">
    <citation type="submission" date="2018-10" db="EMBL/GenBank/DDBJ databases">
        <title>Schaedlerella arabinophila gen. nov. sp. nov., isolated from the mouse intestinal tract and comparative analysis with the genome of the closely related altered Schaedler flora strain ASF502.</title>
        <authorList>
            <person name="Miyake S."/>
            <person name="Soh M."/>
            <person name="Seedorf H."/>
        </authorList>
    </citation>
    <scope>NUCLEOTIDE SEQUENCE [LARGE SCALE GENOMIC DNA]</scope>
    <source>
        <strain evidence="3">DSM 106076</strain>
    </source>
</reference>
<dbReference type="PANTHER" id="PTHR40448:SF1">
    <property type="entry name" value="TWO-COMPONENT SENSOR HISTIDINE KINASE"/>
    <property type="match status" value="1"/>
</dbReference>
<dbReference type="PANTHER" id="PTHR40448">
    <property type="entry name" value="TWO-COMPONENT SENSOR HISTIDINE KINASE"/>
    <property type="match status" value="1"/>
</dbReference>
<evidence type="ECO:0000259" key="2">
    <source>
        <dbReference type="Pfam" id="PF14501"/>
    </source>
</evidence>
<dbReference type="RefSeq" id="WP_125129097.1">
    <property type="nucleotide sequence ID" value="NZ_RHJS01000002.1"/>
</dbReference>
<feature type="transmembrane region" description="Helical" evidence="1">
    <location>
        <begin position="6"/>
        <end position="25"/>
    </location>
</feature>
<feature type="transmembrane region" description="Helical" evidence="1">
    <location>
        <begin position="171"/>
        <end position="190"/>
    </location>
</feature>
<keyword evidence="1" id="KW-0472">Membrane</keyword>
<feature type="transmembrane region" description="Helical" evidence="1">
    <location>
        <begin position="37"/>
        <end position="61"/>
    </location>
</feature>
<sequence>MIALQLFAGCLQQLAPYMFLCLYPFRKRLRFPKRKIFLVAAALLLAASLLFSLAGAFLASILPRGPFLRQMVNCLFALVLLLCFFWYLYTVKDLWQKKLFVFSFTATAALLMTSIYNYFDVKNLQSYSWLPYGGTFYLYYLIAELVTLPPCWFLLKYFYLPIEDGLDARESGYLSALSLFLFALLIPGLSLTAPEYLHSNPALIYLFCSLLVITFVVYILFFKLYGLIREKMQSQQEAMQLQHQSELSAEQYRRIQEQIENSRRMRHDLTHHLLAIQSFLADGETGRAAEYLEQYLESTRKYEILRFCGNPVVNMLVSHYDALAKEEEIDFSVRINIPDGLPVQDTDLSVLLGNLLDNAVRAAGHVTEADRFVRLNMICSGKMLAITVDNGFDGHVKRDGERYMSTKEGHQGIGLKSIADISEKYHGGVEFTHEGAEFHALVMVGLE</sequence>
<feature type="transmembrane region" description="Helical" evidence="1">
    <location>
        <begin position="67"/>
        <end position="87"/>
    </location>
</feature>
<evidence type="ECO:0000313" key="3">
    <source>
        <dbReference type="EMBL" id="RRK33907.1"/>
    </source>
</evidence>
<proteinExistence type="predicted"/>
<dbReference type="Pfam" id="PF14501">
    <property type="entry name" value="HATPase_c_5"/>
    <property type="match status" value="1"/>
</dbReference>
<organism evidence="3 4">
    <name type="scientific">Schaedlerella arabinosiphila</name>
    <dbReference type="NCBI Taxonomy" id="2044587"/>
    <lineage>
        <taxon>Bacteria</taxon>
        <taxon>Bacillati</taxon>
        <taxon>Bacillota</taxon>
        <taxon>Clostridia</taxon>
        <taxon>Lachnospirales</taxon>
        <taxon>Lachnospiraceae</taxon>
        <taxon>Schaedlerella</taxon>
    </lineage>
</organism>
<protein>
    <submittedName>
        <fullName evidence="3">GHKL domain-containing protein</fullName>
    </submittedName>
</protein>
<dbReference type="Proteomes" id="UP000274920">
    <property type="component" value="Unassembled WGS sequence"/>
</dbReference>
<feature type="transmembrane region" description="Helical" evidence="1">
    <location>
        <begin position="139"/>
        <end position="159"/>
    </location>
</feature>
<dbReference type="EMBL" id="RHJS01000002">
    <property type="protein sequence ID" value="RRK33907.1"/>
    <property type="molecule type" value="Genomic_DNA"/>
</dbReference>
<gene>
    <name evidence="3" type="ORF">EBB54_23020</name>
</gene>
<feature type="domain" description="Sensor histidine kinase NatK-like C-terminal" evidence="2">
    <location>
        <begin position="346"/>
        <end position="443"/>
    </location>
</feature>
<dbReference type="AlphaFoldDB" id="A0A426DM80"/>
<dbReference type="InterPro" id="IPR036890">
    <property type="entry name" value="HATPase_C_sf"/>
</dbReference>
<keyword evidence="1" id="KW-1133">Transmembrane helix</keyword>
<dbReference type="SUPFAM" id="SSF55874">
    <property type="entry name" value="ATPase domain of HSP90 chaperone/DNA topoisomerase II/histidine kinase"/>
    <property type="match status" value="1"/>
</dbReference>
<feature type="transmembrane region" description="Helical" evidence="1">
    <location>
        <begin position="99"/>
        <end position="119"/>
    </location>
</feature>
<keyword evidence="1" id="KW-0812">Transmembrane</keyword>
<dbReference type="InterPro" id="IPR032834">
    <property type="entry name" value="NatK-like_C"/>
</dbReference>
<keyword evidence="4" id="KW-1185">Reference proteome</keyword>
<dbReference type="Gene3D" id="3.30.565.10">
    <property type="entry name" value="Histidine kinase-like ATPase, C-terminal domain"/>
    <property type="match status" value="1"/>
</dbReference>
<dbReference type="GO" id="GO:0042802">
    <property type="term" value="F:identical protein binding"/>
    <property type="evidence" value="ECO:0007669"/>
    <property type="project" value="TreeGrafter"/>
</dbReference>
<name>A0A426DM80_9FIRM</name>
<comment type="caution">
    <text evidence="3">The sequence shown here is derived from an EMBL/GenBank/DDBJ whole genome shotgun (WGS) entry which is preliminary data.</text>
</comment>